<dbReference type="GO" id="GO:0047115">
    <property type="term" value="F:trans-1,2-dihydrobenzene-1,2-diol dehydrogenase activity"/>
    <property type="evidence" value="ECO:0007669"/>
    <property type="project" value="UniProtKB-EC"/>
</dbReference>
<dbReference type="AlphaFoldDB" id="A0A8C4NIM1"/>
<dbReference type="Pfam" id="PF22725">
    <property type="entry name" value="GFO_IDH_MocA_C3"/>
    <property type="match status" value="1"/>
</dbReference>
<name>A0A8C4NIM1_EPTBU</name>
<dbReference type="SUPFAM" id="SSF55347">
    <property type="entry name" value="Glyceraldehyde-3-phosphate dehydrogenase-like, C-terminal domain"/>
    <property type="match status" value="1"/>
</dbReference>
<dbReference type="GO" id="GO:0000166">
    <property type="term" value="F:nucleotide binding"/>
    <property type="evidence" value="ECO:0007669"/>
    <property type="project" value="InterPro"/>
</dbReference>
<feature type="domain" description="GFO/IDH/MocA-like oxidoreductase" evidence="12">
    <location>
        <begin position="134"/>
        <end position="237"/>
    </location>
</feature>
<dbReference type="Ensembl" id="ENSEBUT00000005209.1">
    <property type="protein sequence ID" value="ENSEBUP00000004771.1"/>
    <property type="gene ID" value="ENSEBUG00000003325.1"/>
</dbReference>
<protein>
    <recommendedName>
        <fullName evidence="5">Trans-1,2-dihydrobenzene-1,2-diol dehydrogenase</fullName>
        <ecNumber evidence="4">1.1.1.179</ecNumber>
        <ecNumber evidence="3">1.3.1.20</ecNumber>
    </recommendedName>
    <alternativeName>
        <fullName evidence="8">D-xylose 1-dehydrogenase</fullName>
    </alternativeName>
    <alternativeName>
        <fullName evidence="7">D-xylose-NADP dehydrogenase</fullName>
    </alternativeName>
    <alternativeName>
        <fullName evidence="6">Dimeric dihydrodiol dehydrogenase</fullName>
    </alternativeName>
</protein>
<dbReference type="GeneTree" id="ENSGT00390000007946"/>
<dbReference type="Gene3D" id="3.40.50.720">
    <property type="entry name" value="NAD(P)-binding Rossmann-like Domain"/>
    <property type="match status" value="1"/>
</dbReference>
<evidence type="ECO:0000256" key="5">
    <source>
        <dbReference type="ARBA" id="ARBA00040603"/>
    </source>
</evidence>
<evidence type="ECO:0000256" key="10">
    <source>
        <dbReference type="ARBA" id="ARBA00049233"/>
    </source>
</evidence>
<evidence type="ECO:0000259" key="11">
    <source>
        <dbReference type="Pfam" id="PF01408"/>
    </source>
</evidence>
<evidence type="ECO:0000313" key="14">
    <source>
        <dbReference type="Proteomes" id="UP000694388"/>
    </source>
</evidence>
<dbReference type="InterPro" id="IPR000683">
    <property type="entry name" value="Gfo/Idh/MocA-like_OxRdtase_N"/>
</dbReference>
<proteinExistence type="inferred from homology"/>
<evidence type="ECO:0000259" key="12">
    <source>
        <dbReference type="Pfam" id="PF22725"/>
    </source>
</evidence>
<dbReference type="GO" id="GO:0047837">
    <property type="term" value="F:D-xylose 1-dehydrogenase (NADP+) activity"/>
    <property type="evidence" value="ECO:0007669"/>
    <property type="project" value="UniProtKB-EC"/>
</dbReference>
<dbReference type="Pfam" id="PF01408">
    <property type="entry name" value="GFO_IDH_MocA"/>
    <property type="match status" value="1"/>
</dbReference>
<sequence length="340" mass="37332">MPAPTRWGICGAGKISHDFTTVLHSMSADEHQVVAVAARDVGKAKSFAQLHGIPKAFGSYEELAQDSDIDVVYIGVIHPKHLSVGLQMLAGNKPVLCEKPFTMNACETQELINAAQSRGLFLMEAMWTRFFPVYQEVRTALKRDEMQDIRLVRAEFGANVTNVPRCIQKELGGGAVLDIGIYCLQFISMVYNGEKPEEIHSTGTLCDTGVDETVTVILKYSGNRLGIFTCSLLMPLSNEGFIFSPQGHIKIPAPLWCPTKIETSWGNMEFPLPPISATTNFTNGSGMCYEADEVRRCLLKGFKESPIMPLAESELLSSIMKKVLMQLGVSYESPSKASSV</sequence>
<evidence type="ECO:0000256" key="1">
    <source>
        <dbReference type="ARBA" id="ARBA00010928"/>
    </source>
</evidence>
<dbReference type="SUPFAM" id="SSF51735">
    <property type="entry name" value="NAD(P)-binding Rossmann-fold domains"/>
    <property type="match status" value="1"/>
</dbReference>
<dbReference type="Gene3D" id="3.30.360.10">
    <property type="entry name" value="Dihydrodipicolinate Reductase, domain 2"/>
    <property type="match status" value="1"/>
</dbReference>
<dbReference type="EC" id="1.1.1.179" evidence="4"/>
<organism evidence="13 14">
    <name type="scientific">Eptatretus burgeri</name>
    <name type="common">Inshore hagfish</name>
    <dbReference type="NCBI Taxonomy" id="7764"/>
    <lineage>
        <taxon>Eukaryota</taxon>
        <taxon>Metazoa</taxon>
        <taxon>Chordata</taxon>
        <taxon>Craniata</taxon>
        <taxon>Vertebrata</taxon>
        <taxon>Cyclostomata</taxon>
        <taxon>Myxini</taxon>
        <taxon>Myxiniformes</taxon>
        <taxon>Myxinidae</taxon>
        <taxon>Eptatretinae</taxon>
        <taxon>Eptatretus</taxon>
    </lineage>
</organism>
<dbReference type="InterPro" id="IPR050984">
    <property type="entry name" value="Gfo/Idh/MocA_domain"/>
</dbReference>
<dbReference type="PANTHER" id="PTHR22604:SF105">
    <property type="entry name" value="TRANS-1,2-DIHYDROBENZENE-1,2-DIOL DEHYDROGENASE"/>
    <property type="match status" value="1"/>
</dbReference>
<evidence type="ECO:0000256" key="8">
    <source>
        <dbReference type="ARBA" id="ARBA00043025"/>
    </source>
</evidence>
<evidence type="ECO:0000256" key="9">
    <source>
        <dbReference type="ARBA" id="ARBA00047423"/>
    </source>
</evidence>
<evidence type="ECO:0000256" key="6">
    <source>
        <dbReference type="ARBA" id="ARBA00042926"/>
    </source>
</evidence>
<feature type="domain" description="Gfo/Idh/MocA-like oxidoreductase N-terminal" evidence="11">
    <location>
        <begin position="6"/>
        <end position="123"/>
    </location>
</feature>
<dbReference type="InterPro" id="IPR036291">
    <property type="entry name" value="NAD(P)-bd_dom_sf"/>
</dbReference>
<dbReference type="InterPro" id="IPR055170">
    <property type="entry name" value="GFO_IDH_MocA-like_dom"/>
</dbReference>
<keyword evidence="2" id="KW-0560">Oxidoreductase</keyword>
<evidence type="ECO:0000256" key="7">
    <source>
        <dbReference type="ARBA" id="ARBA00042988"/>
    </source>
</evidence>
<evidence type="ECO:0000256" key="2">
    <source>
        <dbReference type="ARBA" id="ARBA00023002"/>
    </source>
</evidence>
<dbReference type="PANTHER" id="PTHR22604">
    <property type="entry name" value="OXIDOREDUCTASES"/>
    <property type="match status" value="1"/>
</dbReference>
<reference evidence="13" key="2">
    <citation type="submission" date="2025-09" db="UniProtKB">
        <authorList>
            <consortium name="Ensembl"/>
        </authorList>
    </citation>
    <scope>IDENTIFICATION</scope>
</reference>
<evidence type="ECO:0000313" key="13">
    <source>
        <dbReference type="Ensembl" id="ENSEBUP00000004771.1"/>
    </source>
</evidence>
<evidence type="ECO:0000256" key="4">
    <source>
        <dbReference type="ARBA" id="ARBA00038984"/>
    </source>
</evidence>
<keyword evidence="14" id="KW-1185">Reference proteome</keyword>
<dbReference type="Proteomes" id="UP000694388">
    <property type="component" value="Unplaced"/>
</dbReference>
<comment type="similarity">
    <text evidence="1">Belongs to the Gfo/Idh/MocA family.</text>
</comment>
<reference evidence="13" key="1">
    <citation type="submission" date="2025-08" db="UniProtKB">
        <authorList>
            <consortium name="Ensembl"/>
        </authorList>
    </citation>
    <scope>IDENTIFICATION</scope>
</reference>
<comment type="catalytic activity">
    <reaction evidence="10">
        <text>D-xylose + NADP(+) = D-xylono-1,5-lactone + NADPH + H(+)</text>
        <dbReference type="Rhea" id="RHEA:22000"/>
        <dbReference type="ChEBI" id="CHEBI:15378"/>
        <dbReference type="ChEBI" id="CHEBI:15867"/>
        <dbReference type="ChEBI" id="CHEBI:53455"/>
        <dbReference type="ChEBI" id="CHEBI:57783"/>
        <dbReference type="ChEBI" id="CHEBI:58349"/>
        <dbReference type="EC" id="1.1.1.179"/>
    </reaction>
</comment>
<dbReference type="EC" id="1.3.1.20" evidence="3"/>
<dbReference type="OMA" id="AHETGKY"/>
<comment type="catalytic activity">
    <reaction evidence="9">
        <text>(1R,2R)-1,2-dihydrobenzene-1,2-diol + NADP(+) = catechol + NADPH + H(+)</text>
        <dbReference type="Rhea" id="RHEA:16729"/>
        <dbReference type="ChEBI" id="CHEBI:10702"/>
        <dbReference type="ChEBI" id="CHEBI:15378"/>
        <dbReference type="ChEBI" id="CHEBI:18135"/>
        <dbReference type="ChEBI" id="CHEBI:57783"/>
        <dbReference type="ChEBI" id="CHEBI:58349"/>
        <dbReference type="EC" id="1.3.1.20"/>
    </reaction>
</comment>
<evidence type="ECO:0000256" key="3">
    <source>
        <dbReference type="ARBA" id="ARBA00038853"/>
    </source>
</evidence>
<accession>A0A8C4NIM1</accession>